<comment type="caution">
    <text evidence="2">The sequence shown here is derived from an EMBL/GenBank/DDBJ whole genome shotgun (WGS) entry which is preliminary data.</text>
</comment>
<name>A0A176QGV9_9MICO</name>
<dbReference type="Proteomes" id="UP000076976">
    <property type="component" value="Unassembled WGS sequence"/>
</dbReference>
<feature type="transmembrane region" description="Helical" evidence="1">
    <location>
        <begin position="12"/>
        <end position="32"/>
    </location>
</feature>
<evidence type="ECO:0000256" key="1">
    <source>
        <dbReference type="SAM" id="Phobius"/>
    </source>
</evidence>
<sequence length="73" mass="8625">MLQESLSTTELVVWGLVILALAVVILVAFVLVERPPRRGQVRVHRRPEGDVRDPRGRWERAERVDRERDRTRR</sequence>
<keyword evidence="1" id="KW-0812">Transmembrane</keyword>
<accession>A0A176QGV9</accession>
<dbReference type="EMBL" id="LQZG01000001">
    <property type="protein sequence ID" value="OAB89035.1"/>
    <property type="molecule type" value="Genomic_DNA"/>
</dbReference>
<keyword evidence="3" id="KW-1185">Reference proteome</keyword>
<dbReference type="STRING" id="262209.AWH69_04585"/>
<keyword evidence="1" id="KW-0472">Membrane</keyword>
<evidence type="ECO:0000313" key="3">
    <source>
        <dbReference type="Proteomes" id="UP000076976"/>
    </source>
</evidence>
<protein>
    <submittedName>
        <fullName evidence="2">Uncharacterized protein</fullName>
    </submittedName>
</protein>
<evidence type="ECO:0000313" key="2">
    <source>
        <dbReference type="EMBL" id="OAB89035.1"/>
    </source>
</evidence>
<keyword evidence="1" id="KW-1133">Transmembrane helix</keyword>
<gene>
    <name evidence="2" type="ORF">AWH69_04585</name>
</gene>
<proteinExistence type="predicted"/>
<reference evidence="2 3" key="1">
    <citation type="submission" date="2016-01" db="EMBL/GenBank/DDBJ databases">
        <title>Janibacter melonis strain CD11_4 genome sequencing and assembly.</title>
        <authorList>
            <person name="Nair G.R."/>
            <person name="Kaur G."/>
            <person name="Chander A.M."/>
            <person name="Mayilraj S."/>
        </authorList>
    </citation>
    <scope>NUCLEOTIDE SEQUENCE [LARGE SCALE GENOMIC DNA]</scope>
    <source>
        <strain evidence="2 3">CD11-4</strain>
    </source>
</reference>
<dbReference type="RefSeq" id="WP_068272090.1">
    <property type="nucleotide sequence ID" value="NZ_LQZG01000001.1"/>
</dbReference>
<organism evidence="2 3">
    <name type="scientific">Janibacter melonis</name>
    <dbReference type="NCBI Taxonomy" id="262209"/>
    <lineage>
        <taxon>Bacteria</taxon>
        <taxon>Bacillati</taxon>
        <taxon>Actinomycetota</taxon>
        <taxon>Actinomycetes</taxon>
        <taxon>Micrococcales</taxon>
        <taxon>Intrasporangiaceae</taxon>
        <taxon>Janibacter</taxon>
    </lineage>
</organism>
<dbReference type="AlphaFoldDB" id="A0A176QGV9"/>